<evidence type="ECO:0000313" key="3">
    <source>
        <dbReference type="Proteomes" id="UP000050761"/>
    </source>
</evidence>
<keyword evidence="3" id="KW-1185">Reference proteome</keyword>
<proteinExistence type="predicted"/>
<reference evidence="4" key="2">
    <citation type="submission" date="2019-09" db="UniProtKB">
        <authorList>
            <consortium name="WormBaseParasite"/>
        </authorList>
    </citation>
    <scope>IDENTIFICATION</scope>
</reference>
<dbReference type="Proteomes" id="UP000050761">
    <property type="component" value="Unassembled WGS sequence"/>
</dbReference>
<dbReference type="WBParaSite" id="HPBE_0002278301-mRNA-1">
    <property type="protein sequence ID" value="HPBE_0002278301-mRNA-1"/>
    <property type="gene ID" value="HPBE_0002278301"/>
</dbReference>
<dbReference type="OrthoDB" id="5875875at2759"/>
<feature type="region of interest" description="Disordered" evidence="1">
    <location>
        <begin position="1"/>
        <end position="30"/>
    </location>
</feature>
<reference evidence="2 3" key="1">
    <citation type="submission" date="2018-11" db="EMBL/GenBank/DDBJ databases">
        <authorList>
            <consortium name="Pathogen Informatics"/>
        </authorList>
    </citation>
    <scope>NUCLEOTIDE SEQUENCE [LARGE SCALE GENOMIC DNA]</scope>
</reference>
<organism evidence="3 4">
    <name type="scientific">Heligmosomoides polygyrus</name>
    <name type="common">Parasitic roundworm</name>
    <dbReference type="NCBI Taxonomy" id="6339"/>
    <lineage>
        <taxon>Eukaryota</taxon>
        <taxon>Metazoa</taxon>
        <taxon>Ecdysozoa</taxon>
        <taxon>Nematoda</taxon>
        <taxon>Chromadorea</taxon>
        <taxon>Rhabditida</taxon>
        <taxon>Rhabditina</taxon>
        <taxon>Rhabditomorpha</taxon>
        <taxon>Strongyloidea</taxon>
        <taxon>Heligmosomidae</taxon>
        <taxon>Heligmosomoides</taxon>
    </lineage>
</organism>
<protein>
    <submittedName>
        <fullName evidence="4">Peptidase A2 domain-containing protein</fullName>
    </submittedName>
</protein>
<dbReference type="SUPFAM" id="SSF50630">
    <property type="entry name" value="Acid proteases"/>
    <property type="match status" value="1"/>
</dbReference>
<dbReference type="InterPro" id="IPR021109">
    <property type="entry name" value="Peptidase_aspartic_dom_sf"/>
</dbReference>
<sequence length="201" mass="22517">MGHKDGFCSPAKRGTRTKSSMRHSKGQTKQRIRADAIIRISNIDCKYYRLYATVTVDNHAVNFQVDTASDITVISHKTWSHMGKPRLEPSTLIAQSASGDRIHFSGQRQCNYSFKGVSAPGMFYVANTHTNVLGAEWITNLKIYSMMYTLPSMEPDQPEDTLNTSVIESNDDIAAQLQRQFPEAFSTDLGLYKHSAAMFSI</sequence>
<name>A0A183GJD5_HELPZ</name>
<dbReference type="AlphaFoldDB" id="A0A183GJD5"/>
<dbReference type="Pfam" id="PF13650">
    <property type="entry name" value="Asp_protease_2"/>
    <property type="match status" value="1"/>
</dbReference>
<feature type="compositionally biased region" description="Basic residues" evidence="1">
    <location>
        <begin position="13"/>
        <end position="30"/>
    </location>
</feature>
<evidence type="ECO:0000313" key="4">
    <source>
        <dbReference type="WBParaSite" id="HPBE_0002278301-mRNA-1"/>
    </source>
</evidence>
<evidence type="ECO:0000313" key="2">
    <source>
        <dbReference type="EMBL" id="VDP34715.1"/>
    </source>
</evidence>
<evidence type="ECO:0000256" key="1">
    <source>
        <dbReference type="SAM" id="MobiDB-lite"/>
    </source>
</evidence>
<gene>
    <name evidence="2" type="ORF">HPBE_LOCUS22782</name>
</gene>
<dbReference type="Gene3D" id="2.40.70.10">
    <property type="entry name" value="Acid Proteases"/>
    <property type="match status" value="1"/>
</dbReference>
<accession>A0A3P8DSD2</accession>
<dbReference type="PANTHER" id="PTHR36943">
    <property type="entry name" value="CCHC-TYPE DOMAIN-CONTAINING PROTEIN"/>
    <property type="match status" value="1"/>
</dbReference>
<accession>A0A183GJD5</accession>
<dbReference type="EMBL" id="UZAH01034358">
    <property type="protein sequence ID" value="VDP34715.1"/>
    <property type="molecule type" value="Genomic_DNA"/>
</dbReference>
<dbReference type="PANTHER" id="PTHR36943:SF1">
    <property type="entry name" value="CCHC-TYPE DOMAIN-CONTAINING PROTEIN"/>
    <property type="match status" value="1"/>
</dbReference>